<comment type="caution">
    <text evidence="2">The sequence shown here is derived from an EMBL/GenBank/DDBJ whole genome shotgun (WGS) entry which is preliminary data.</text>
</comment>
<reference evidence="2" key="1">
    <citation type="thesis" date="2021" institute="BYU ScholarsArchive" country="Provo, UT, USA">
        <title>Applications of and Algorithms for Genome Assembly and Genomic Analyses with an Emphasis on Marine Teleosts.</title>
        <authorList>
            <person name="Pickett B.D."/>
        </authorList>
    </citation>
    <scope>NUCLEOTIDE SEQUENCE</scope>
    <source>
        <strain evidence="2">HI-2016</strain>
    </source>
</reference>
<feature type="compositionally biased region" description="Polar residues" evidence="1">
    <location>
        <begin position="67"/>
        <end position="81"/>
    </location>
</feature>
<evidence type="ECO:0000256" key="1">
    <source>
        <dbReference type="SAM" id="MobiDB-lite"/>
    </source>
</evidence>
<evidence type="ECO:0000313" key="2">
    <source>
        <dbReference type="EMBL" id="KAG9340297.1"/>
    </source>
</evidence>
<evidence type="ECO:0000313" key="3">
    <source>
        <dbReference type="Proteomes" id="UP000824540"/>
    </source>
</evidence>
<dbReference type="Proteomes" id="UP000824540">
    <property type="component" value="Unassembled WGS sequence"/>
</dbReference>
<keyword evidence="3" id="KW-1185">Reference proteome</keyword>
<organism evidence="2 3">
    <name type="scientific">Albula glossodonta</name>
    <name type="common">roundjaw bonefish</name>
    <dbReference type="NCBI Taxonomy" id="121402"/>
    <lineage>
        <taxon>Eukaryota</taxon>
        <taxon>Metazoa</taxon>
        <taxon>Chordata</taxon>
        <taxon>Craniata</taxon>
        <taxon>Vertebrata</taxon>
        <taxon>Euteleostomi</taxon>
        <taxon>Actinopterygii</taxon>
        <taxon>Neopterygii</taxon>
        <taxon>Teleostei</taxon>
        <taxon>Albuliformes</taxon>
        <taxon>Albulidae</taxon>
        <taxon>Albula</taxon>
    </lineage>
</organism>
<name>A0A8T2NV91_9TELE</name>
<accession>A0A8T2NV91</accession>
<gene>
    <name evidence="2" type="ORF">JZ751_021744</name>
</gene>
<sequence>MTPFDVYTRKVFAMATTRVSLPRMSKMETVLLCQSSPLWIRAILAGSKGIKAAAWHPVTGTDWHSGDPSSEGQIKLSLENT</sequence>
<dbReference type="EMBL" id="JAFBMS010000044">
    <property type="protein sequence ID" value="KAG9340297.1"/>
    <property type="molecule type" value="Genomic_DNA"/>
</dbReference>
<dbReference type="AlphaFoldDB" id="A0A8T2NV91"/>
<proteinExistence type="predicted"/>
<feature type="region of interest" description="Disordered" evidence="1">
    <location>
        <begin position="61"/>
        <end position="81"/>
    </location>
</feature>
<protein>
    <submittedName>
        <fullName evidence="2">Uncharacterized protein</fullName>
    </submittedName>
</protein>